<evidence type="ECO:0000259" key="2">
    <source>
        <dbReference type="PROSITE" id="PS00028"/>
    </source>
</evidence>
<protein>
    <recommendedName>
        <fullName evidence="2">C2H2-type domain-containing protein</fullName>
    </recommendedName>
</protein>
<evidence type="ECO:0000313" key="3">
    <source>
        <dbReference type="EMBL" id="KAF7517497.1"/>
    </source>
</evidence>
<feature type="compositionally biased region" description="Polar residues" evidence="1">
    <location>
        <begin position="605"/>
        <end position="620"/>
    </location>
</feature>
<feature type="region of interest" description="Disordered" evidence="1">
    <location>
        <begin position="254"/>
        <end position="312"/>
    </location>
</feature>
<dbReference type="PROSITE" id="PS00028">
    <property type="entry name" value="ZINC_FINGER_C2H2_1"/>
    <property type="match status" value="1"/>
</dbReference>
<name>A0A9P5GG79_PENCR</name>
<feature type="compositionally biased region" description="Low complexity" evidence="1">
    <location>
        <begin position="259"/>
        <end position="274"/>
    </location>
</feature>
<dbReference type="InterPro" id="IPR013087">
    <property type="entry name" value="Znf_C2H2_type"/>
</dbReference>
<feature type="region of interest" description="Disordered" evidence="1">
    <location>
        <begin position="600"/>
        <end position="620"/>
    </location>
</feature>
<comment type="caution">
    <text evidence="3">The sequence shown here is derived from an EMBL/GenBank/DDBJ whole genome shotgun (WGS) entry which is preliminary data.</text>
</comment>
<sequence>MYRFCVLQEFKHQRTNLSSDLANNYELPENGDFLDYPECFDSGYAHMLLNPTDPPHCEENDANYHVTDGFASNPAISPLENASAHVKSLDPTFDWLTAKHDNSSAEQHDDFDWMNYGLLESLPSIQPSEPDPLFSGNSNSPAMPSIYGAIENRELTSTPPLPQHSLRGYGELPRRKSRYLIRKTNQQANAIFIPPTAGPADPLERWKESPPEGEAASLSAIKNALENPSSYSGVNQLPTTPGSGASNLFQIHRRPASREPSTTSGESATSASSRRSNRSRESALSNGSQAAPDKASAGIRKKQTRTTRKKRSSANQPRIFCCTFCCDKFKNKFDWMRHEKSLHLDLESWVCAPFGGSVVLTSTGRAHCAYCNQLDPTLKHLEEHNHRPCQQQIRSFRRKDHLIQHLRLSHRLETIPLIDDWKRVATEIPSRCGFCDGQMSNWDERADHLTFHFRKGFTMANWKGDHEFPPDIAARVTHSVPPYMLDFESRTLVPFSATNGAVNDHLSQMLSRATFLDAAGEPQMLPEAPEPDLRPVQGDNLDSYTEVLTRHLSHYAQRMMRDGVIPTDEMFQLEARRLLFDSEDQWNQTMADNNEWLAKFRREQSTQGHLQTPEQPSMDR</sequence>
<feature type="compositionally biased region" description="Basic residues" evidence="1">
    <location>
        <begin position="299"/>
        <end position="312"/>
    </location>
</feature>
<keyword evidence="4" id="KW-1185">Reference proteome</keyword>
<dbReference type="EMBL" id="JAAOZQ010000114">
    <property type="protein sequence ID" value="KAF7517497.1"/>
    <property type="molecule type" value="Genomic_DNA"/>
</dbReference>
<proteinExistence type="predicted"/>
<organism evidence="3 4">
    <name type="scientific">Penicillium crustosum</name>
    <name type="common">Blue mold fungus</name>
    <dbReference type="NCBI Taxonomy" id="36656"/>
    <lineage>
        <taxon>Eukaryota</taxon>
        <taxon>Fungi</taxon>
        <taxon>Dikarya</taxon>
        <taxon>Ascomycota</taxon>
        <taxon>Pezizomycotina</taxon>
        <taxon>Eurotiomycetes</taxon>
        <taxon>Eurotiomycetidae</taxon>
        <taxon>Eurotiales</taxon>
        <taxon>Aspergillaceae</taxon>
        <taxon>Penicillium</taxon>
    </lineage>
</organism>
<gene>
    <name evidence="3" type="ORF">PCG10_001175</name>
</gene>
<evidence type="ECO:0000313" key="4">
    <source>
        <dbReference type="Proteomes" id="UP000701341"/>
    </source>
</evidence>
<dbReference type="Proteomes" id="UP000701341">
    <property type="component" value="Unassembled WGS sequence"/>
</dbReference>
<accession>A0A9P5GG79</accession>
<dbReference type="AlphaFoldDB" id="A0A9P5GG79"/>
<feature type="domain" description="C2H2-type" evidence="2">
    <location>
        <begin position="321"/>
        <end position="343"/>
    </location>
</feature>
<reference evidence="3" key="1">
    <citation type="submission" date="2020-02" db="EMBL/GenBank/DDBJ databases">
        <authorList>
            <person name="Lichtner F.J."/>
        </authorList>
    </citation>
    <scope>NUCLEOTIDE SEQUENCE</scope>
    <source>
        <strain evidence="3">G10</strain>
    </source>
</reference>
<feature type="region of interest" description="Disordered" evidence="1">
    <location>
        <begin position="192"/>
        <end position="216"/>
    </location>
</feature>
<evidence type="ECO:0000256" key="1">
    <source>
        <dbReference type="SAM" id="MobiDB-lite"/>
    </source>
</evidence>
<dbReference type="SMART" id="SM00355">
    <property type="entry name" value="ZnF_C2H2"/>
    <property type="match status" value="3"/>
</dbReference>